<dbReference type="GO" id="GO:0016740">
    <property type="term" value="F:transferase activity"/>
    <property type="evidence" value="ECO:0007669"/>
    <property type="project" value="UniProtKB-KW"/>
</dbReference>
<keyword evidence="6" id="KW-1185">Reference proteome</keyword>
<dbReference type="InterPro" id="IPR039126">
    <property type="entry name" value="GGACT"/>
</dbReference>
<evidence type="ECO:0000256" key="2">
    <source>
        <dbReference type="PIRSR" id="PIRSR639126-1"/>
    </source>
</evidence>
<evidence type="ECO:0000259" key="4">
    <source>
        <dbReference type="Pfam" id="PF06094"/>
    </source>
</evidence>
<comment type="similarity">
    <text evidence="1 3">Belongs to the gamma-glutamylcyclotransferase family.</text>
</comment>
<name>A0A2T3NIY4_9GAMM</name>
<dbReference type="Pfam" id="PF06094">
    <property type="entry name" value="GGACT"/>
    <property type="match status" value="1"/>
</dbReference>
<dbReference type="CDD" id="cd06661">
    <property type="entry name" value="GGCT_like"/>
    <property type="match status" value="1"/>
</dbReference>
<dbReference type="PANTHER" id="PTHR12510:SF4">
    <property type="entry name" value="GAMMA-GLUTAMYLAMINECYCLOTRANSFERASE"/>
    <property type="match status" value="1"/>
</dbReference>
<dbReference type="SUPFAM" id="SSF110857">
    <property type="entry name" value="Gamma-glutamyl cyclotransferase-like"/>
    <property type="match status" value="1"/>
</dbReference>
<dbReference type="Proteomes" id="UP000241771">
    <property type="component" value="Unassembled WGS sequence"/>
</dbReference>
<dbReference type="InterPro" id="IPR009288">
    <property type="entry name" value="AIG2-like_dom"/>
</dbReference>
<dbReference type="EMBL" id="PYMA01000017">
    <property type="protein sequence ID" value="PSW15180.1"/>
    <property type="molecule type" value="Genomic_DNA"/>
</dbReference>
<dbReference type="PANTHER" id="PTHR12510">
    <property type="entry name" value="TROPONIN C-AKIN-1 PROTEIN"/>
    <property type="match status" value="1"/>
</dbReference>
<dbReference type="AlphaFoldDB" id="A0A2T3NIY4"/>
<dbReference type="OrthoDB" id="482277at2"/>
<reference evidence="5 6" key="1">
    <citation type="submission" date="2018-01" db="EMBL/GenBank/DDBJ databases">
        <title>Whole genome sequencing of Histamine producing bacteria.</title>
        <authorList>
            <person name="Butler K."/>
        </authorList>
    </citation>
    <scope>NUCLEOTIDE SEQUENCE [LARGE SCALE GENOMIC DNA]</scope>
    <source>
        <strain evidence="5 6">DSM 100436</strain>
    </source>
</reference>
<protein>
    <recommendedName>
        <fullName evidence="3">Gamma-glutamylcyclotransferase family protein</fullName>
    </recommendedName>
</protein>
<feature type="domain" description="Gamma-glutamylcyclotransferase AIG2-like" evidence="4">
    <location>
        <begin position="4"/>
        <end position="113"/>
    </location>
</feature>
<comment type="caution">
    <text evidence="5">The sequence shown here is derived from an EMBL/GenBank/DDBJ whole genome shotgun (WGS) entry which is preliminary data.</text>
</comment>
<dbReference type="Gene3D" id="3.10.490.10">
    <property type="entry name" value="Gamma-glutamyl cyclotransferase-like"/>
    <property type="match status" value="1"/>
</dbReference>
<evidence type="ECO:0000256" key="3">
    <source>
        <dbReference type="RuleBase" id="RU367036"/>
    </source>
</evidence>
<evidence type="ECO:0000313" key="6">
    <source>
        <dbReference type="Proteomes" id="UP000241771"/>
    </source>
</evidence>
<sequence>MDKVFVYGTLRKGESNHHLLQQALYLGQCQIQGRYQLFNLGYYPALVDAEHNRRIAGEVYQVSAQELAQLDILEEYPSLYRREPVETQHGRAWVYLYNHNVDSFPLIEDGDWCHRS</sequence>
<dbReference type="GO" id="GO:0005829">
    <property type="term" value="C:cytosol"/>
    <property type="evidence" value="ECO:0007669"/>
    <property type="project" value="TreeGrafter"/>
</dbReference>
<organism evidence="5 6">
    <name type="scientific">Photobacterium sanctipauli</name>
    <dbReference type="NCBI Taxonomy" id="1342794"/>
    <lineage>
        <taxon>Bacteria</taxon>
        <taxon>Pseudomonadati</taxon>
        <taxon>Pseudomonadota</taxon>
        <taxon>Gammaproteobacteria</taxon>
        <taxon>Vibrionales</taxon>
        <taxon>Vibrionaceae</taxon>
        <taxon>Photobacterium</taxon>
    </lineage>
</organism>
<proteinExistence type="inferred from homology"/>
<evidence type="ECO:0000256" key="1">
    <source>
        <dbReference type="ARBA" id="ARBA00008861"/>
    </source>
</evidence>
<keyword evidence="5" id="KW-0808">Transferase</keyword>
<dbReference type="RefSeq" id="WP_036828983.1">
    <property type="nucleotide sequence ID" value="NZ_JGVO01001095.1"/>
</dbReference>
<dbReference type="InterPro" id="IPR036568">
    <property type="entry name" value="GGCT-like_sf"/>
</dbReference>
<dbReference type="InterPro" id="IPR013024">
    <property type="entry name" value="GGCT-like"/>
</dbReference>
<gene>
    <name evidence="5" type="ORF">C9I98_21245</name>
</gene>
<feature type="active site" description="Proton acceptor" evidence="2">
    <location>
        <position position="74"/>
    </location>
</feature>
<evidence type="ECO:0000313" key="5">
    <source>
        <dbReference type="EMBL" id="PSW15180.1"/>
    </source>
</evidence>
<dbReference type="GO" id="GO:0061929">
    <property type="term" value="F:gamma-glutamylaminecyclotransferase activity"/>
    <property type="evidence" value="ECO:0007669"/>
    <property type="project" value="InterPro"/>
</dbReference>
<accession>A0A2T3NIY4</accession>